<evidence type="ECO:0000256" key="1">
    <source>
        <dbReference type="SAM" id="MobiDB-lite"/>
    </source>
</evidence>
<dbReference type="OrthoDB" id="5375886at2759"/>
<protein>
    <submittedName>
        <fullName evidence="2">Uncharacterized protein</fullName>
    </submittedName>
</protein>
<feature type="region of interest" description="Disordered" evidence="1">
    <location>
        <begin position="1"/>
        <end position="73"/>
    </location>
</feature>
<keyword evidence="3" id="KW-1185">Reference proteome</keyword>
<proteinExistence type="predicted"/>
<sequence length="73" mass="8061">MPEGRQSPPPERQEGAQLQDPPGSGKASDLHKAEKRDPKDQLSCLTSNPKGPMDDALEKKFSRKPGNYTQLNM</sequence>
<organism evidence="2 3">
    <name type="scientific">Trichoderma cornu-damae</name>
    <dbReference type="NCBI Taxonomy" id="654480"/>
    <lineage>
        <taxon>Eukaryota</taxon>
        <taxon>Fungi</taxon>
        <taxon>Dikarya</taxon>
        <taxon>Ascomycota</taxon>
        <taxon>Pezizomycotina</taxon>
        <taxon>Sordariomycetes</taxon>
        <taxon>Hypocreomycetidae</taxon>
        <taxon>Hypocreales</taxon>
        <taxon>Hypocreaceae</taxon>
        <taxon>Trichoderma</taxon>
    </lineage>
</organism>
<evidence type="ECO:0000313" key="2">
    <source>
        <dbReference type="EMBL" id="KAH6605915.1"/>
    </source>
</evidence>
<comment type="caution">
    <text evidence="2">The sequence shown here is derived from an EMBL/GenBank/DDBJ whole genome shotgun (WGS) entry which is preliminary data.</text>
</comment>
<reference evidence="2" key="1">
    <citation type="submission" date="2021-08" db="EMBL/GenBank/DDBJ databases">
        <title>Chromosome-Level Trichoderma cornu-damae using Hi-C Data.</title>
        <authorList>
            <person name="Kim C.S."/>
        </authorList>
    </citation>
    <scope>NUCLEOTIDE SEQUENCE</scope>
    <source>
        <strain evidence="2">KA19-0412C</strain>
    </source>
</reference>
<feature type="compositionally biased region" description="Basic and acidic residues" evidence="1">
    <location>
        <begin position="28"/>
        <end position="40"/>
    </location>
</feature>
<dbReference type="AlphaFoldDB" id="A0A9P8QGU1"/>
<name>A0A9P8QGU1_9HYPO</name>
<gene>
    <name evidence="2" type="ORF">Trco_005068</name>
</gene>
<dbReference type="EMBL" id="JAIWOZ010000004">
    <property type="protein sequence ID" value="KAH6605915.1"/>
    <property type="molecule type" value="Genomic_DNA"/>
</dbReference>
<dbReference type="Proteomes" id="UP000827724">
    <property type="component" value="Unassembled WGS sequence"/>
</dbReference>
<evidence type="ECO:0000313" key="3">
    <source>
        <dbReference type="Proteomes" id="UP000827724"/>
    </source>
</evidence>
<accession>A0A9P8QGU1</accession>